<organism evidence="8 9">
    <name type="scientific">Cardiosporidium cionae</name>
    <dbReference type="NCBI Taxonomy" id="476202"/>
    <lineage>
        <taxon>Eukaryota</taxon>
        <taxon>Sar</taxon>
        <taxon>Alveolata</taxon>
        <taxon>Apicomplexa</taxon>
        <taxon>Aconoidasida</taxon>
        <taxon>Nephromycida</taxon>
        <taxon>Cardiosporidium</taxon>
    </lineage>
</organism>
<dbReference type="PANTHER" id="PTHR31585:SF0">
    <property type="entry name" value="FOLATE-BIOPTERIN TRANSPORTER 1, CHLOROPLASTIC"/>
    <property type="match status" value="1"/>
</dbReference>
<dbReference type="InterPro" id="IPR036259">
    <property type="entry name" value="MFS_trans_sf"/>
</dbReference>
<feature type="transmembrane region" description="Helical" evidence="7">
    <location>
        <begin position="274"/>
        <end position="292"/>
    </location>
</feature>
<feature type="transmembrane region" description="Helical" evidence="7">
    <location>
        <begin position="526"/>
        <end position="551"/>
    </location>
</feature>
<comment type="similarity">
    <text evidence="2">Belongs to the major facilitator superfamily. Folate-biopterin transporter (TC 2.A.71) family.</text>
</comment>
<accession>A0ABQ7J9N0</accession>
<dbReference type="SUPFAM" id="SSF103473">
    <property type="entry name" value="MFS general substrate transporter"/>
    <property type="match status" value="1"/>
</dbReference>
<gene>
    <name evidence="8" type="ORF">IE077_002928</name>
</gene>
<comment type="caution">
    <text evidence="8">The sequence shown here is derived from an EMBL/GenBank/DDBJ whole genome shotgun (WGS) entry which is preliminary data.</text>
</comment>
<dbReference type="Gene3D" id="1.20.1250.20">
    <property type="entry name" value="MFS general substrate transporter like domains"/>
    <property type="match status" value="1"/>
</dbReference>
<reference evidence="8 9" key="1">
    <citation type="journal article" date="2020" name="bioRxiv">
        <title>Metabolic contributions of an alphaproteobacterial endosymbiont in the apicomplexan Cardiosporidium cionae.</title>
        <authorList>
            <person name="Hunter E.S."/>
            <person name="Paight C.J."/>
            <person name="Lane C.E."/>
        </authorList>
    </citation>
    <scope>NUCLEOTIDE SEQUENCE [LARGE SCALE GENOMIC DNA]</scope>
    <source>
        <strain evidence="8">ESH_2018</strain>
    </source>
</reference>
<evidence type="ECO:0000256" key="2">
    <source>
        <dbReference type="ARBA" id="ARBA00007015"/>
    </source>
</evidence>
<name>A0ABQ7J9N0_9APIC</name>
<keyword evidence="3" id="KW-0813">Transport</keyword>
<evidence type="ECO:0000256" key="6">
    <source>
        <dbReference type="ARBA" id="ARBA00023136"/>
    </source>
</evidence>
<evidence type="ECO:0000256" key="7">
    <source>
        <dbReference type="SAM" id="Phobius"/>
    </source>
</evidence>
<keyword evidence="4 7" id="KW-0812">Transmembrane</keyword>
<keyword evidence="9" id="KW-1185">Reference proteome</keyword>
<evidence type="ECO:0000313" key="9">
    <source>
        <dbReference type="Proteomes" id="UP000823046"/>
    </source>
</evidence>
<feature type="transmembrane region" description="Helical" evidence="7">
    <location>
        <begin position="447"/>
        <end position="466"/>
    </location>
</feature>
<comment type="subcellular location">
    <subcellularLocation>
        <location evidence="1">Membrane</location>
        <topology evidence="1">Multi-pass membrane protein</topology>
    </subcellularLocation>
</comment>
<dbReference type="EMBL" id="JADAQX010000328">
    <property type="protein sequence ID" value="KAF8820677.1"/>
    <property type="molecule type" value="Genomic_DNA"/>
</dbReference>
<keyword evidence="6 7" id="KW-0472">Membrane</keyword>
<feature type="transmembrane region" description="Helical" evidence="7">
    <location>
        <begin position="313"/>
        <end position="330"/>
    </location>
</feature>
<sequence>MSNLYSSSECFRRRSKRRRKSLFLLIVTMQEDTLKHERVGNVSFSHTSQIQVTGRQLRQYHDKKNNEVLHSNTDCTASKMTLKDRRLRETNDFYSKQVDIPFGEDEPFWESDGESISDPDANMHKCNESKSMKRSLSLEAQSCITVNKVVSNLIAMLQGVEVLCSLAIMYLYKDDFNIDPAMLGFILAALRIPWTVKPVWALLSDNFPLLGYRRKSYVILGSFMCVVSTLGIGIFGFLWMWSTTCLLFLYFTGSAVCQPFNTVISFIIDFLYPSYLFILLPVCNVIGEALVVEAGRRDPREDGAAKTVSTFFAFRKLSFAIMSYLSGILLDYIPKQYVFLIATIMPCSVLISSFFMEEPRVRIQPLKVQLRNLYEVVKKPILLNSTLFIFLMMCTPSAGAVMFYFMTNQLKFNSELLGRMALFQSIASLCGIMAYMWIFSRTCIRQLLLWSTVIVTPFCLLPWILVERWNLALGIPDSAFVVTDTVLMEFIDIFKNMSSPFTGEFQAMPILVLAAKLCPPGLESTIYSFILSSYNLGLGVGSLISAAITAVRQSINYSHISSGLGITAKNFSNLNWLIIICTITNLIPLGIIFLIPKEVPLIETKSISPIDYSPISPLIGSDEDSTSGKSNTIAIEI</sequence>
<feature type="transmembrane region" description="Helical" evidence="7">
    <location>
        <begin position="216"/>
        <end position="240"/>
    </location>
</feature>
<evidence type="ECO:0000313" key="8">
    <source>
        <dbReference type="EMBL" id="KAF8820677.1"/>
    </source>
</evidence>
<keyword evidence="5 7" id="KW-1133">Transmembrane helix</keyword>
<evidence type="ECO:0000256" key="4">
    <source>
        <dbReference type="ARBA" id="ARBA00022692"/>
    </source>
</evidence>
<feature type="transmembrane region" description="Helical" evidence="7">
    <location>
        <begin position="381"/>
        <end position="405"/>
    </location>
</feature>
<dbReference type="InterPro" id="IPR039309">
    <property type="entry name" value="BT1"/>
</dbReference>
<dbReference type="Proteomes" id="UP000823046">
    <property type="component" value="Unassembled WGS sequence"/>
</dbReference>
<feature type="transmembrane region" description="Helical" evidence="7">
    <location>
        <begin position="572"/>
        <end position="595"/>
    </location>
</feature>
<protein>
    <submittedName>
        <fullName evidence="8">Folate/biopterin transporter</fullName>
    </submittedName>
</protein>
<evidence type="ECO:0000256" key="1">
    <source>
        <dbReference type="ARBA" id="ARBA00004141"/>
    </source>
</evidence>
<dbReference type="PANTHER" id="PTHR31585">
    <property type="entry name" value="FOLATE-BIOPTERIN TRANSPORTER 1, CHLOROPLASTIC"/>
    <property type="match status" value="1"/>
</dbReference>
<dbReference type="CDD" id="cd17484">
    <property type="entry name" value="MFS_FBT"/>
    <property type="match status" value="1"/>
</dbReference>
<feature type="transmembrane region" description="Helical" evidence="7">
    <location>
        <begin position="149"/>
        <end position="171"/>
    </location>
</feature>
<dbReference type="Pfam" id="PF03092">
    <property type="entry name" value="BT1"/>
    <property type="match status" value="2"/>
</dbReference>
<evidence type="ECO:0000256" key="5">
    <source>
        <dbReference type="ARBA" id="ARBA00022989"/>
    </source>
</evidence>
<feature type="transmembrane region" description="Helical" evidence="7">
    <location>
        <begin position="336"/>
        <end position="356"/>
    </location>
</feature>
<feature type="transmembrane region" description="Helical" evidence="7">
    <location>
        <begin position="247"/>
        <end position="268"/>
    </location>
</feature>
<proteinExistence type="inferred from homology"/>
<feature type="transmembrane region" description="Helical" evidence="7">
    <location>
        <begin position="417"/>
        <end position="438"/>
    </location>
</feature>
<evidence type="ECO:0000256" key="3">
    <source>
        <dbReference type="ARBA" id="ARBA00022448"/>
    </source>
</evidence>